<dbReference type="InterPro" id="IPR036890">
    <property type="entry name" value="HATPase_C_sf"/>
</dbReference>
<dbReference type="EMBL" id="FUKI01000105">
    <property type="protein sequence ID" value="SJM92553.1"/>
    <property type="molecule type" value="Genomic_DNA"/>
</dbReference>
<protein>
    <recommendedName>
        <fullName evidence="3">ATP-binding protein</fullName>
    </recommendedName>
</protein>
<dbReference type="Proteomes" id="UP000195667">
    <property type="component" value="Unassembled WGS sequence"/>
</dbReference>
<accession>A0A1R4H8I8</accession>
<proteinExistence type="predicted"/>
<sequence length="351" mass="40239">MKKPTFKQKIHYLRRLKRILKRHRKKSIGRYTKKSISNLPVLSAPHTLSISKNSSRNQLLKLINDIGRHVIVLEKDICISLKNIEQLKPSATLLFIAEIDRFIKLKKPDVKIKCEFPINRKVKQVFKKLGFFKMLGKQCNVATSHANNIQYWQFASGLQAEGEKTEAILDKYDGKITEALNSKLYVGLTEAMLNSHQHAHLMPRKDNLDNNITVKNWWMLSQEKDGVLYVAFCDLGVGIPETIPIKHPILWKRILLQKPSDSLIVKEATALKKTSTNKQGRGHGLNQMINSITNELNGRIKIYSNRGVYTSSGKNSMEDFKGSIHGTIIEWTIPIQRQEGKNYEQISNYHS</sequence>
<gene>
    <name evidence="1" type="ORF">CRENPOLYSF1_300019</name>
</gene>
<name>A0A1R4H8I8_9GAMM</name>
<evidence type="ECO:0000313" key="1">
    <source>
        <dbReference type="EMBL" id="SJM92553.1"/>
    </source>
</evidence>
<evidence type="ECO:0008006" key="3">
    <source>
        <dbReference type="Google" id="ProtNLM"/>
    </source>
</evidence>
<reference evidence="2" key="1">
    <citation type="submission" date="2017-02" db="EMBL/GenBank/DDBJ databases">
        <authorList>
            <person name="Daims H."/>
        </authorList>
    </citation>
    <scope>NUCLEOTIDE SEQUENCE [LARGE SCALE GENOMIC DNA]</scope>
</reference>
<dbReference type="RefSeq" id="WP_087143443.1">
    <property type="nucleotide sequence ID" value="NZ_FUKI01000105.1"/>
</dbReference>
<dbReference type="OrthoDB" id="6858273at2"/>
<evidence type="ECO:0000313" key="2">
    <source>
        <dbReference type="Proteomes" id="UP000195667"/>
    </source>
</evidence>
<dbReference type="AlphaFoldDB" id="A0A1R4H8I8"/>
<organism evidence="1 2">
    <name type="scientific">Crenothrix polyspora</name>
    <dbReference type="NCBI Taxonomy" id="360316"/>
    <lineage>
        <taxon>Bacteria</taxon>
        <taxon>Pseudomonadati</taxon>
        <taxon>Pseudomonadota</taxon>
        <taxon>Gammaproteobacteria</taxon>
        <taxon>Methylococcales</taxon>
        <taxon>Crenotrichaceae</taxon>
        <taxon>Crenothrix</taxon>
    </lineage>
</organism>
<dbReference type="Gene3D" id="3.30.565.10">
    <property type="entry name" value="Histidine kinase-like ATPase, C-terminal domain"/>
    <property type="match status" value="1"/>
</dbReference>
<dbReference type="SUPFAM" id="SSF55874">
    <property type="entry name" value="ATPase domain of HSP90 chaperone/DNA topoisomerase II/histidine kinase"/>
    <property type="match status" value="1"/>
</dbReference>
<keyword evidence="2" id="KW-1185">Reference proteome</keyword>